<dbReference type="SUPFAM" id="SSF52833">
    <property type="entry name" value="Thioredoxin-like"/>
    <property type="match status" value="1"/>
</dbReference>
<name>A0ABZ1CVV2_9TREE</name>
<feature type="compositionally biased region" description="Low complexity" evidence="1">
    <location>
        <begin position="281"/>
        <end position="290"/>
    </location>
</feature>
<reference evidence="4 5" key="1">
    <citation type="submission" date="2024-01" db="EMBL/GenBank/DDBJ databases">
        <title>Comparative genomics of Cryptococcus and Kwoniella reveals pathogenesis evolution and contrasting modes of karyotype evolution via chromosome fusion or intercentromeric recombination.</title>
        <authorList>
            <person name="Coelho M.A."/>
            <person name="David-Palma M."/>
            <person name="Shea T."/>
            <person name="Bowers K."/>
            <person name="McGinley-Smith S."/>
            <person name="Mohammad A.W."/>
            <person name="Gnirke A."/>
            <person name="Yurkov A.M."/>
            <person name="Nowrousian M."/>
            <person name="Sun S."/>
            <person name="Cuomo C.A."/>
            <person name="Heitman J."/>
        </authorList>
    </citation>
    <scope>NUCLEOTIDE SEQUENCE [LARGE SCALE GENOMIC DNA]</scope>
    <source>
        <strain evidence="4">CBS 11374</strain>
    </source>
</reference>
<dbReference type="PROSITE" id="PS51352">
    <property type="entry name" value="THIOREDOXIN_2"/>
    <property type="match status" value="1"/>
</dbReference>
<evidence type="ECO:0000313" key="5">
    <source>
        <dbReference type="Proteomes" id="UP001329825"/>
    </source>
</evidence>
<feature type="compositionally biased region" description="Acidic residues" evidence="1">
    <location>
        <begin position="337"/>
        <end position="347"/>
    </location>
</feature>
<dbReference type="InterPro" id="IPR036249">
    <property type="entry name" value="Thioredoxin-like_sf"/>
</dbReference>
<dbReference type="InterPro" id="IPR013766">
    <property type="entry name" value="Thioredoxin_domain"/>
</dbReference>
<dbReference type="Pfam" id="PF00085">
    <property type="entry name" value="Thioredoxin"/>
    <property type="match status" value="1"/>
</dbReference>
<dbReference type="GeneID" id="87954969"/>
<keyword evidence="2" id="KW-0732">Signal</keyword>
<feature type="chain" id="PRO_5045506222" evidence="2">
    <location>
        <begin position="20"/>
        <end position="407"/>
    </location>
</feature>
<sequence>MHIPLPLALVASILPLVQAGMYGAPVLNLDAKSFKKAMATEHAAMVAFVAPWCGHCKNLGPEFTSAASSLSPLIPFYAIDCDDQSNKQLCAEYQIQGFPTIKAFPKASKGPAKDYQGERKKGALIEYAKNLIPDKVKKLRLDKEGKEDNVMKTFLNDKPTLPHVLLVHPSAPSIPFLWKVLAHRLSGKMHLGFIRDTPSHSLLTSLGVYDPKDTTKDATRVISFPAGATSKDGLVQYEGAMKFNALLEWLQFQLTGETSTSNDSEKVNKKQKPIQIPDPYTTSSDNTDSSSSEKEKEERSVKSEAAARKAKFDEAERRDKERREKAEAAARATADQPGEDQQEELELTETIANDAPDAIPQESVFQDEDGVKSEEPAEPVPEQAPIPVQDDNEEQQVEKTSIPHEEL</sequence>
<organism evidence="4 5">
    <name type="scientific">Kwoniella shivajii</name>
    <dbReference type="NCBI Taxonomy" id="564305"/>
    <lineage>
        <taxon>Eukaryota</taxon>
        <taxon>Fungi</taxon>
        <taxon>Dikarya</taxon>
        <taxon>Basidiomycota</taxon>
        <taxon>Agaricomycotina</taxon>
        <taxon>Tremellomycetes</taxon>
        <taxon>Tremellales</taxon>
        <taxon>Cryptococcaceae</taxon>
        <taxon>Kwoniella</taxon>
    </lineage>
</organism>
<proteinExistence type="predicted"/>
<gene>
    <name evidence="4" type="ORF">IL334_002838</name>
</gene>
<dbReference type="Gene3D" id="3.40.30.10">
    <property type="entry name" value="Glutaredoxin"/>
    <property type="match status" value="1"/>
</dbReference>
<feature type="region of interest" description="Disordered" evidence="1">
    <location>
        <begin position="257"/>
        <end position="407"/>
    </location>
</feature>
<accession>A0ABZ1CVV2</accession>
<evidence type="ECO:0000256" key="2">
    <source>
        <dbReference type="SAM" id="SignalP"/>
    </source>
</evidence>
<feature type="signal peptide" evidence="2">
    <location>
        <begin position="1"/>
        <end position="19"/>
    </location>
</feature>
<keyword evidence="5" id="KW-1185">Reference proteome</keyword>
<dbReference type="PANTHER" id="PTHR45815">
    <property type="entry name" value="PROTEIN DISULFIDE-ISOMERASE A6"/>
    <property type="match status" value="1"/>
</dbReference>
<evidence type="ECO:0000259" key="3">
    <source>
        <dbReference type="PROSITE" id="PS51352"/>
    </source>
</evidence>
<dbReference type="Proteomes" id="UP001329825">
    <property type="component" value="Chromosome 3"/>
</dbReference>
<dbReference type="RefSeq" id="XP_062790627.1">
    <property type="nucleotide sequence ID" value="XM_062934576.1"/>
</dbReference>
<evidence type="ECO:0000256" key="1">
    <source>
        <dbReference type="SAM" id="MobiDB-lite"/>
    </source>
</evidence>
<protein>
    <submittedName>
        <fullName evidence="4">Protein disulfide-isomerase domain</fullName>
    </submittedName>
</protein>
<dbReference type="PANTHER" id="PTHR45815:SF3">
    <property type="entry name" value="PROTEIN DISULFIDE-ISOMERASE A6"/>
    <property type="match status" value="1"/>
</dbReference>
<dbReference type="EMBL" id="CP141883">
    <property type="protein sequence ID" value="WRT65887.1"/>
    <property type="molecule type" value="Genomic_DNA"/>
</dbReference>
<feature type="domain" description="Thioredoxin" evidence="3">
    <location>
        <begin position="3"/>
        <end position="133"/>
    </location>
</feature>
<feature type="compositionally biased region" description="Basic and acidic residues" evidence="1">
    <location>
        <begin position="291"/>
        <end position="328"/>
    </location>
</feature>
<evidence type="ECO:0000313" key="4">
    <source>
        <dbReference type="EMBL" id="WRT65887.1"/>
    </source>
</evidence>